<reference evidence="3" key="1">
    <citation type="journal article" date="2021" name="PeerJ">
        <title>Extensive microbial diversity within the chicken gut microbiome revealed by metagenomics and culture.</title>
        <authorList>
            <person name="Gilroy R."/>
            <person name="Ravi A."/>
            <person name="Getino M."/>
            <person name="Pursley I."/>
            <person name="Horton D.L."/>
            <person name="Alikhan N.F."/>
            <person name="Baker D."/>
            <person name="Gharbi K."/>
            <person name="Hall N."/>
            <person name="Watson M."/>
            <person name="Adriaenssens E.M."/>
            <person name="Foster-Nyarko E."/>
            <person name="Jarju S."/>
            <person name="Secka A."/>
            <person name="Antonio M."/>
            <person name="Oren A."/>
            <person name="Chaudhuri R.R."/>
            <person name="La Ragione R."/>
            <person name="Hildebrand F."/>
            <person name="Pallen M.J."/>
        </authorList>
    </citation>
    <scope>NUCLEOTIDE SEQUENCE</scope>
    <source>
        <strain evidence="3">4100</strain>
    </source>
</reference>
<organism evidence="3 4">
    <name type="scientific">Candidatus Amulumruptor caecigallinarius</name>
    <dbReference type="NCBI Taxonomy" id="2109911"/>
    <lineage>
        <taxon>Bacteria</taxon>
        <taxon>Pseudomonadati</taxon>
        <taxon>Bacteroidota</taxon>
        <taxon>Bacteroidia</taxon>
        <taxon>Bacteroidales</taxon>
        <taxon>Muribaculaceae</taxon>
        <taxon>Candidatus Amulumruptor</taxon>
    </lineage>
</organism>
<feature type="chain" id="PRO_5037869988" evidence="1">
    <location>
        <begin position="20"/>
        <end position="224"/>
    </location>
</feature>
<keyword evidence="1" id="KW-0732">Signal</keyword>
<sequence length="224" mass="23631">MNRHTILTLLAVASTFVMTSCVKDYSVTPSDDIASKSYACDRITEVSATTRGLTVYYHQAGSTSLSVEGPANMVEALKVDTDIAGRVTLELKNPYSFNLQDAEQTVKIRVTSPHISSFEAMNEARIIIPGALIGRSELTVQAYSNGVVKLSKVSAQMINIGAYTAGVVKVADATATSMDIGAYERGVVSFDKLTADNISVASYSGASVTAAGHTLESTTGDTSL</sequence>
<dbReference type="PROSITE" id="PS51257">
    <property type="entry name" value="PROKAR_LIPOPROTEIN"/>
    <property type="match status" value="1"/>
</dbReference>
<dbReference type="Proteomes" id="UP000711407">
    <property type="component" value="Unassembled WGS sequence"/>
</dbReference>
<dbReference type="InterPro" id="IPR021255">
    <property type="entry name" value="DUF2807"/>
</dbReference>
<evidence type="ECO:0000259" key="2">
    <source>
        <dbReference type="Pfam" id="PF10988"/>
    </source>
</evidence>
<feature type="domain" description="Putative auto-transporter adhesin head GIN" evidence="2">
    <location>
        <begin position="51"/>
        <end position="210"/>
    </location>
</feature>
<proteinExistence type="predicted"/>
<comment type="caution">
    <text evidence="3">The sequence shown here is derived from an EMBL/GenBank/DDBJ whole genome shotgun (WGS) entry which is preliminary data.</text>
</comment>
<evidence type="ECO:0000313" key="4">
    <source>
        <dbReference type="Proteomes" id="UP000711407"/>
    </source>
</evidence>
<dbReference type="Pfam" id="PF10988">
    <property type="entry name" value="DUF2807"/>
    <property type="match status" value="1"/>
</dbReference>
<dbReference type="Gene3D" id="2.160.20.120">
    <property type="match status" value="1"/>
</dbReference>
<name>A0A921E9H8_9BACT</name>
<evidence type="ECO:0000256" key="1">
    <source>
        <dbReference type="SAM" id="SignalP"/>
    </source>
</evidence>
<feature type="signal peptide" evidence="1">
    <location>
        <begin position="1"/>
        <end position="19"/>
    </location>
</feature>
<dbReference type="AlphaFoldDB" id="A0A921E9H8"/>
<reference evidence="3" key="2">
    <citation type="submission" date="2021-09" db="EMBL/GenBank/DDBJ databases">
        <authorList>
            <person name="Gilroy R."/>
        </authorList>
    </citation>
    <scope>NUCLEOTIDE SEQUENCE</scope>
    <source>
        <strain evidence="3">4100</strain>
    </source>
</reference>
<protein>
    <submittedName>
        <fullName evidence="3">DUF2807 domain-containing protein</fullName>
    </submittedName>
</protein>
<accession>A0A921E9H8</accession>
<evidence type="ECO:0000313" key="3">
    <source>
        <dbReference type="EMBL" id="HJE39498.1"/>
    </source>
</evidence>
<dbReference type="EMBL" id="DYXT01000036">
    <property type="protein sequence ID" value="HJE39498.1"/>
    <property type="molecule type" value="Genomic_DNA"/>
</dbReference>
<gene>
    <name evidence="3" type="ORF">K8V47_07070</name>
</gene>